<dbReference type="GO" id="GO:0006508">
    <property type="term" value="P:proteolysis"/>
    <property type="evidence" value="ECO:0007669"/>
    <property type="project" value="InterPro"/>
</dbReference>
<dbReference type="AlphaFoldDB" id="A0A9Q9DAY7"/>
<dbReference type="GO" id="GO:0004197">
    <property type="term" value="F:cysteine-type endopeptidase activity"/>
    <property type="evidence" value="ECO:0007669"/>
    <property type="project" value="InterPro"/>
</dbReference>
<dbReference type="InterPro" id="IPR001309">
    <property type="entry name" value="Pept_C14_p20"/>
</dbReference>
<dbReference type="PANTHER" id="PTHR22576">
    <property type="entry name" value="MUCOSA ASSOCIATED LYMPHOID TISSUE LYMPHOMA TRANSLOCATION PROTEIN 1/PARACASPASE"/>
    <property type="match status" value="1"/>
</dbReference>
<dbReference type="OrthoDB" id="9816009at2"/>
<dbReference type="InterPro" id="IPR052039">
    <property type="entry name" value="Caspase-related_regulators"/>
</dbReference>
<proteinExistence type="predicted"/>
<feature type="chain" id="PRO_5040272571" evidence="1">
    <location>
        <begin position="22"/>
        <end position="518"/>
    </location>
</feature>
<accession>A0A9Q9DAY7</accession>
<dbReference type="InterPro" id="IPR011600">
    <property type="entry name" value="Pept_C14_caspase"/>
</dbReference>
<evidence type="ECO:0000313" key="3">
    <source>
        <dbReference type="EMBL" id="USJ25163.1"/>
    </source>
</evidence>
<dbReference type="Pfam" id="PF00656">
    <property type="entry name" value="Peptidase_C14"/>
    <property type="match status" value="1"/>
</dbReference>
<evidence type="ECO:0000256" key="1">
    <source>
        <dbReference type="SAM" id="SignalP"/>
    </source>
</evidence>
<evidence type="ECO:0000259" key="2">
    <source>
        <dbReference type="PROSITE" id="PS50208"/>
    </source>
</evidence>
<reference evidence="3" key="1">
    <citation type="submission" date="2022-06" db="EMBL/GenBank/DDBJ databases">
        <title>Physiological and biochemical characterization and genomic elucidation of a strain of the genus Ensifer adhaerens M8 that combines arsenic oxidation and chromium reduction.</title>
        <authorList>
            <person name="Li X."/>
            <person name="Yu c."/>
        </authorList>
    </citation>
    <scope>NUCLEOTIDE SEQUENCE</scope>
    <source>
        <strain evidence="3">M8</strain>
    </source>
</reference>
<dbReference type="PANTHER" id="PTHR22576:SF37">
    <property type="entry name" value="MUCOSA-ASSOCIATED LYMPHOID TISSUE LYMPHOMA TRANSLOCATION PROTEIN 1"/>
    <property type="match status" value="1"/>
</dbReference>
<feature type="signal peptide" evidence="1">
    <location>
        <begin position="1"/>
        <end position="21"/>
    </location>
</feature>
<dbReference type="EMBL" id="CP098807">
    <property type="protein sequence ID" value="USJ25163.1"/>
    <property type="molecule type" value="Genomic_DNA"/>
</dbReference>
<sequence length="518" mass="54677">MPFLRIALSVLLVLFASEALAEKRVALVIGNSAYQHVATLPNPGNDAHDMAAKLEGLGFEVVTGADLDLSGVRRAVRDFVGRLDGADLALFFYAGHGLQVNGENYLAPVDATLASSVDLEFEAVPMNLILSAMERSTRVNIILLDACRDNPLAVNLARSMGTRSASVGRGLAKVGTGIGTLIAFSTQPGNVALDGSGRNSPFTSALLKHLGRPGRDITRELIDVRRDVLAATGGKQVPWDNSSLTGEVVLKPAVDGKPAPAEAPATGQAAELAYWETIKDATDRDLFDAYLQQYPDGAFASLAKAKIKIIERASVPTSEGVPGGSGGQAVAAIDPALAAPNADDTTLARSVQVELNRLGCRAGSEDGVWGAGSRKALEAFGKFAKVDLATLEPSSDVLGRLKSEKVRICPLACGRNEEAKDGRCVTIRREAKLPQPGETQGTIKAPQKNTGTRAISPPAELQKKSFANCPANADVAFRQMFARGSGRGRMTISATHSCGRAFACHRTARGQPWDCGWR</sequence>
<evidence type="ECO:0000313" key="4">
    <source>
        <dbReference type="Proteomes" id="UP001055460"/>
    </source>
</evidence>
<dbReference type="Gene3D" id="3.40.50.1460">
    <property type="match status" value="1"/>
</dbReference>
<keyword evidence="1" id="KW-0732">Signal</keyword>
<dbReference type="InterPro" id="IPR029030">
    <property type="entry name" value="Caspase-like_dom_sf"/>
</dbReference>
<protein>
    <submittedName>
        <fullName evidence="3">Caspase domain-containing protein</fullName>
    </submittedName>
</protein>
<dbReference type="PROSITE" id="PS50208">
    <property type="entry name" value="CASPASE_P20"/>
    <property type="match status" value="1"/>
</dbReference>
<name>A0A9Q9DAY7_ENSAD</name>
<dbReference type="RefSeq" id="WP_090294049.1">
    <property type="nucleotide sequence ID" value="NZ_CAXURO020000001.1"/>
</dbReference>
<dbReference type="Proteomes" id="UP001055460">
    <property type="component" value="Chromosome"/>
</dbReference>
<gene>
    <name evidence="3" type="ORF">NE863_09415</name>
</gene>
<feature type="domain" description="Caspase family p20" evidence="2">
    <location>
        <begin position="22"/>
        <end position="151"/>
    </location>
</feature>
<organism evidence="3 4">
    <name type="scientific">Ensifer adhaerens</name>
    <name type="common">Sinorhizobium morelense</name>
    <dbReference type="NCBI Taxonomy" id="106592"/>
    <lineage>
        <taxon>Bacteria</taxon>
        <taxon>Pseudomonadati</taxon>
        <taxon>Pseudomonadota</taxon>
        <taxon>Alphaproteobacteria</taxon>
        <taxon>Hyphomicrobiales</taxon>
        <taxon>Rhizobiaceae</taxon>
        <taxon>Sinorhizobium/Ensifer group</taxon>
        <taxon>Ensifer</taxon>
    </lineage>
</organism>
<dbReference type="SUPFAM" id="SSF52129">
    <property type="entry name" value="Caspase-like"/>
    <property type="match status" value="1"/>
</dbReference>